<dbReference type="EMBL" id="GEDG01025084">
    <property type="protein sequence ID" value="JAP15495.1"/>
    <property type="molecule type" value="Transcribed_RNA"/>
</dbReference>
<dbReference type="AlphaFoldDB" id="A0A0V0H636"/>
<protein>
    <submittedName>
        <fullName evidence="1">Putative ovule protein</fullName>
    </submittedName>
</protein>
<reference evidence="1" key="1">
    <citation type="submission" date="2015-12" db="EMBL/GenBank/DDBJ databases">
        <title>Gene expression during late stages of embryo sac development: a critical building block for successful pollen-pistil interactions.</title>
        <authorList>
            <person name="Liu Y."/>
            <person name="Joly V."/>
            <person name="Sabar M."/>
            <person name="Matton D.P."/>
        </authorList>
    </citation>
    <scope>NUCLEOTIDE SEQUENCE</scope>
</reference>
<proteinExistence type="predicted"/>
<sequence length="61" mass="6970">MELKTRFGALLHNVVFIIMQKPCFIFYTKCGKTSSLKLNNQIVHQVNGPFVPSFKKKASIK</sequence>
<organism evidence="1">
    <name type="scientific">Solanum chacoense</name>
    <name type="common">Chaco potato</name>
    <dbReference type="NCBI Taxonomy" id="4108"/>
    <lineage>
        <taxon>Eukaryota</taxon>
        <taxon>Viridiplantae</taxon>
        <taxon>Streptophyta</taxon>
        <taxon>Embryophyta</taxon>
        <taxon>Tracheophyta</taxon>
        <taxon>Spermatophyta</taxon>
        <taxon>Magnoliopsida</taxon>
        <taxon>eudicotyledons</taxon>
        <taxon>Gunneridae</taxon>
        <taxon>Pentapetalae</taxon>
        <taxon>asterids</taxon>
        <taxon>lamiids</taxon>
        <taxon>Solanales</taxon>
        <taxon>Solanaceae</taxon>
        <taxon>Solanoideae</taxon>
        <taxon>Solaneae</taxon>
        <taxon>Solanum</taxon>
    </lineage>
</organism>
<evidence type="ECO:0000313" key="1">
    <source>
        <dbReference type="EMBL" id="JAP15495.1"/>
    </source>
</evidence>
<accession>A0A0V0H636</accession>
<name>A0A0V0H636_SOLCH</name>